<dbReference type="RefSeq" id="XP_031942223.1">
    <property type="nucleotide sequence ID" value="XM_032081773.1"/>
</dbReference>
<feature type="region of interest" description="Disordered" evidence="1">
    <location>
        <begin position="1"/>
        <end position="44"/>
    </location>
</feature>
<evidence type="ECO:0000313" key="3">
    <source>
        <dbReference type="Proteomes" id="UP000325579"/>
    </source>
</evidence>
<proteinExistence type="predicted"/>
<accession>A0A5N7DF68</accession>
<dbReference type="AlphaFoldDB" id="A0A5N7DF68"/>
<gene>
    <name evidence="2" type="ORF">BDV37DRAFT_246543</name>
</gene>
<dbReference type="GeneID" id="43666464"/>
<sequence>MRSSDQDVSPSITTSASDLRAASHAPAGEMTRAQEKGVGILSFPESLTLSTFPTHSRG</sequence>
<organism evidence="2 3">
    <name type="scientific">Aspergillus pseudonomiae</name>
    <dbReference type="NCBI Taxonomy" id="1506151"/>
    <lineage>
        <taxon>Eukaryota</taxon>
        <taxon>Fungi</taxon>
        <taxon>Dikarya</taxon>
        <taxon>Ascomycota</taxon>
        <taxon>Pezizomycotina</taxon>
        <taxon>Eurotiomycetes</taxon>
        <taxon>Eurotiomycetidae</taxon>
        <taxon>Eurotiales</taxon>
        <taxon>Aspergillaceae</taxon>
        <taxon>Aspergillus</taxon>
        <taxon>Aspergillus subgen. Circumdati</taxon>
    </lineage>
</organism>
<evidence type="ECO:0000256" key="1">
    <source>
        <dbReference type="SAM" id="MobiDB-lite"/>
    </source>
</evidence>
<keyword evidence="3" id="KW-1185">Reference proteome</keyword>
<name>A0A5N7DF68_9EURO</name>
<dbReference type="EMBL" id="ML736764">
    <property type="protein sequence ID" value="KAE8404904.1"/>
    <property type="molecule type" value="Genomic_DNA"/>
</dbReference>
<feature type="compositionally biased region" description="Polar residues" evidence="1">
    <location>
        <begin position="1"/>
        <end position="17"/>
    </location>
</feature>
<protein>
    <submittedName>
        <fullName evidence="2">Uncharacterized protein</fullName>
    </submittedName>
</protein>
<reference evidence="2 3" key="1">
    <citation type="submission" date="2019-04" db="EMBL/GenBank/DDBJ databases">
        <authorList>
            <consortium name="DOE Joint Genome Institute"/>
            <person name="Mondo S."/>
            <person name="Kjaerbolling I."/>
            <person name="Vesth T."/>
            <person name="Frisvad J.C."/>
            <person name="Nybo J.L."/>
            <person name="Theobald S."/>
            <person name="Kildgaard S."/>
            <person name="Isbrandt T."/>
            <person name="Kuo A."/>
            <person name="Sato A."/>
            <person name="Lyhne E.K."/>
            <person name="Kogle M.E."/>
            <person name="Wiebenga A."/>
            <person name="Kun R.S."/>
            <person name="Lubbers R.J."/>
            <person name="Makela M.R."/>
            <person name="Barry K."/>
            <person name="Chovatia M."/>
            <person name="Clum A."/>
            <person name="Daum C."/>
            <person name="Haridas S."/>
            <person name="He G."/>
            <person name="LaButti K."/>
            <person name="Lipzen A."/>
            <person name="Riley R."/>
            <person name="Salamov A."/>
            <person name="Simmons B.A."/>
            <person name="Magnuson J.K."/>
            <person name="Henrissat B."/>
            <person name="Mortensen U.H."/>
            <person name="Larsen T.O."/>
            <person name="Devries R.P."/>
            <person name="Grigoriev I.V."/>
            <person name="Machida M."/>
            <person name="Baker S.E."/>
            <person name="Andersen M.R."/>
            <person name="Cantor M.N."/>
            <person name="Hua S.X."/>
        </authorList>
    </citation>
    <scope>NUCLEOTIDE SEQUENCE [LARGE SCALE GENOMIC DNA]</scope>
    <source>
        <strain evidence="2 3">CBS 119388</strain>
    </source>
</reference>
<evidence type="ECO:0000313" key="2">
    <source>
        <dbReference type="EMBL" id="KAE8404904.1"/>
    </source>
</evidence>
<dbReference type="Proteomes" id="UP000325579">
    <property type="component" value="Unassembled WGS sequence"/>
</dbReference>